<keyword evidence="2" id="KW-1185">Reference proteome</keyword>
<name>A0ACB5QJL9_9BURK</name>
<protein>
    <submittedName>
        <fullName evidence="1">Uncharacterized protein</fullName>
    </submittedName>
</protein>
<organism evidence="1 2">
    <name type="scientific">Caballeronia novacaledonica</name>
    <dbReference type="NCBI Taxonomy" id="1544861"/>
    <lineage>
        <taxon>Bacteria</taxon>
        <taxon>Pseudomonadati</taxon>
        <taxon>Pseudomonadota</taxon>
        <taxon>Betaproteobacteria</taxon>
        <taxon>Burkholderiales</taxon>
        <taxon>Burkholderiaceae</taxon>
        <taxon>Caballeronia</taxon>
    </lineage>
</organism>
<sequence length="71" mass="7879">MNAPFQPDLPGKAPFLRGNFGVNPRFSDALAWAQFPLSARRYFAARAALISLPAHDSRDEAARRAIHCRKA</sequence>
<dbReference type="EMBL" id="BPUR01000001">
    <property type="protein sequence ID" value="GJH14869.1"/>
    <property type="molecule type" value="Genomic_DNA"/>
</dbReference>
<gene>
    <name evidence="1" type="ORF">CBA19CS22_00025</name>
</gene>
<reference evidence="1" key="1">
    <citation type="submission" date="2021-09" db="EMBL/GenBank/DDBJ databases">
        <title>Isolation and characterization of 3-chlorobenzoate degrading bacteria from soils in Shizuoka.</title>
        <authorList>
            <person name="Ifat A."/>
            <person name="Ogawa N."/>
            <person name="Kimbara K."/>
            <person name="Moriuchi R."/>
            <person name="Dohra H."/>
            <person name="Shintani M."/>
        </authorList>
    </citation>
    <scope>NUCLEOTIDE SEQUENCE</scope>
    <source>
        <strain evidence="1">19CS2-2</strain>
    </source>
</reference>
<dbReference type="Proteomes" id="UP001055013">
    <property type="component" value="Unassembled WGS sequence"/>
</dbReference>
<proteinExistence type="predicted"/>
<evidence type="ECO:0000313" key="1">
    <source>
        <dbReference type="EMBL" id="GJH14869.1"/>
    </source>
</evidence>
<evidence type="ECO:0000313" key="2">
    <source>
        <dbReference type="Proteomes" id="UP001055013"/>
    </source>
</evidence>
<accession>A0ACB5QJL9</accession>
<comment type="caution">
    <text evidence="1">The sequence shown here is derived from an EMBL/GenBank/DDBJ whole genome shotgun (WGS) entry which is preliminary data.</text>
</comment>